<accession>A0AAV6V0F9</accession>
<evidence type="ECO:0000313" key="1">
    <source>
        <dbReference type="EMBL" id="KAG8189326.1"/>
    </source>
</evidence>
<organism evidence="1 2">
    <name type="scientific">Oedothorax gibbosus</name>
    <dbReference type="NCBI Taxonomy" id="931172"/>
    <lineage>
        <taxon>Eukaryota</taxon>
        <taxon>Metazoa</taxon>
        <taxon>Ecdysozoa</taxon>
        <taxon>Arthropoda</taxon>
        <taxon>Chelicerata</taxon>
        <taxon>Arachnida</taxon>
        <taxon>Araneae</taxon>
        <taxon>Araneomorphae</taxon>
        <taxon>Entelegynae</taxon>
        <taxon>Araneoidea</taxon>
        <taxon>Linyphiidae</taxon>
        <taxon>Erigoninae</taxon>
        <taxon>Oedothorax</taxon>
    </lineage>
</organism>
<reference evidence="1 2" key="1">
    <citation type="journal article" date="2022" name="Nat. Ecol. Evol.">
        <title>A masculinizing supergene underlies an exaggerated male reproductive morph in a spider.</title>
        <authorList>
            <person name="Hendrickx F."/>
            <person name="De Corte Z."/>
            <person name="Sonet G."/>
            <person name="Van Belleghem S.M."/>
            <person name="Kostlbacher S."/>
            <person name="Vangestel C."/>
        </authorList>
    </citation>
    <scope>NUCLEOTIDE SEQUENCE [LARGE SCALE GENOMIC DNA]</scope>
    <source>
        <strain evidence="1">W744_W776</strain>
    </source>
</reference>
<sequence>MQPIFSTCSEDDLGFGIPENTKLPNTFTPGDYLVVKVHKKVMQNIYSLIPVAKRQRIRWKNFTFYKRVPQSWRFQETVEQAVFLPEYAIKKLH</sequence>
<keyword evidence="2" id="KW-1185">Reference proteome</keyword>
<comment type="caution">
    <text evidence="1">The sequence shown here is derived from an EMBL/GenBank/DDBJ whole genome shotgun (WGS) entry which is preliminary data.</text>
</comment>
<protein>
    <submittedName>
        <fullName evidence="1">Uncharacterized protein</fullName>
    </submittedName>
</protein>
<dbReference type="AlphaFoldDB" id="A0AAV6V0F9"/>
<gene>
    <name evidence="1" type="ORF">JTE90_021832</name>
</gene>
<proteinExistence type="predicted"/>
<name>A0AAV6V0F9_9ARAC</name>
<dbReference type="EMBL" id="JAFNEN010000217">
    <property type="protein sequence ID" value="KAG8189326.1"/>
    <property type="molecule type" value="Genomic_DNA"/>
</dbReference>
<dbReference type="Proteomes" id="UP000827092">
    <property type="component" value="Unassembled WGS sequence"/>
</dbReference>
<evidence type="ECO:0000313" key="2">
    <source>
        <dbReference type="Proteomes" id="UP000827092"/>
    </source>
</evidence>